<dbReference type="InParanoid" id="E3N4D7"/>
<dbReference type="EMBL" id="DS268525">
    <property type="protein sequence ID" value="EFO85508.1"/>
    <property type="molecule type" value="Genomic_DNA"/>
</dbReference>
<evidence type="ECO:0000313" key="1">
    <source>
        <dbReference type="EMBL" id="EFO85508.1"/>
    </source>
</evidence>
<reference evidence="1" key="1">
    <citation type="submission" date="2007-07" db="EMBL/GenBank/DDBJ databases">
        <title>PCAP assembly of the Caenorhabditis remanei genome.</title>
        <authorList>
            <consortium name="The Caenorhabditis remanei Sequencing Consortium"/>
            <person name="Wilson R.K."/>
        </authorList>
    </citation>
    <scope>NUCLEOTIDE SEQUENCE [LARGE SCALE GENOMIC DNA]</scope>
    <source>
        <strain evidence="1">PB4641</strain>
    </source>
</reference>
<proteinExistence type="predicted"/>
<sequence length="57" mass="6652">MTYIDIKCTLATGYPPPSPEGSIGDLQVEDHDQNGWLDFFFWKDLKFCICRIRRTPD</sequence>
<dbReference type="AlphaFoldDB" id="E3N4D7"/>
<dbReference type="HOGENOM" id="CLU_2998439_0_0_1"/>
<dbReference type="Proteomes" id="UP000008281">
    <property type="component" value="Unassembled WGS sequence"/>
</dbReference>
<name>E3N4D7_CAERE</name>
<keyword evidence="2" id="KW-1185">Reference proteome</keyword>
<organism evidence="2">
    <name type="scientific">Caenorhabditis remanei</name>
    <name type="common">Caenorhabditis vulgaris</name>
    <dbReference type="NCBI Taxonomy" id="31234"/>
    <lineage>
        <taxon>Eukaryota</taxon>
        <taxon>Metazoa</taxon>
        <taxon>Ecdysozoa</taxon>
        <taxon>Nematoda</taxon>
        <taxon>Chromadorea</taxon>
        <taxon>Rhabditida</taxon>
        <taxon>Rhabditina</taxon>
        <taxon>Rhabditomorpha</taxon>
        <taxon>Rhabditoidea</taxon>
        <taxon>Rhabditidae</taxon>
        <taxon>Peloderinae</taxon>
        <taxon>Caenorhabditis</taxon>
    </lineage>
</organism>
<gene>
    <name evidence="1" type="ORF">CRE_23018</name>
</gene>
<accession>E3N4D7</accession>
<protein>
    <submittedName>
        <fullName evidence="1">Uncharacterized protein</fullName>
    </submittedName>
</protein>
<evidence type="ECO:0000313" key="2">
    <source>
        <dbReference type="Proteomes" id="UP000008281"/>
    </source>
</evidence>